<comment type="caution">
    <text evidence="2">The sequence shown here is derived from an EMBL/GenBank/DDBJ whole genome shotgun (WGS) entry which is preliminary data.</text>
</comment>
<proteinExistence type="predicted"/>
<evidence type="ECO:0000313" key="3">
    <source>
        <dbReference type="Proteomes" id="UP001652338"/>
    </source>
</evidence>
<feature type="domain" description="DUF3502" evidence="1">
    <location>
        <begin position="457"/>
        <end position="524"/>
    </location>
</feature>
<organism evidence="2 3">
    <name type="scientific">Muricoprocola aceti</name>
    <dbReference type="NCBI Taxonomy" id="2981772"/>
    <lineage>
        <taxon>Bacteria</taxon>
        <taxon>Bacillati</taxon>
        <taxon>Bacillota</taxon>
        <taxon>Clostridia</taxon>
        <taxon>Lachnospirales</taxon>
        <taxon>Lachnospiraceae</taxon>
        <taxon>Muricoprocola</taxon>
    </lineage>
</organism>
<dbReference type="PANTHER" id="PTHR43649:SF17">
    <property type="entry name" value="ABC TRANSPORTER SOLUTE BINDING PROTEIN-SUGAR TRANSPORT"/>
    <property type="match status" value="1"/>
</dbReference>
<dbReference type="Proteomes" id="UP001652338">
    <property type="component" value="Unassembled WGS sequence"/>
</dbReference>
<sequence>MSPVKKGKEPVCRWHCHTEKWSDGMQKKGRLAAWSLLLLCILVSGLCFSAKAEDTCQTASLKWMIYGEKTQEWDRVFQEFNEELHQFYPNMNVEFEVISKDSYARQWEMKMAAGESIDIAWIGSEVLSFSEEVKKGNFMAMDYLLNICGKDLTEQIPQELWEKQKRDSNTYGIPVLGPLYRENRTLIVNKNLMDRYGDFEEILTVNREYPYTEKECFTVMEPFLEKVKENHALGKGVDYQSVCKLADKGYEGLYGVDSPFVIRIFDEKPVVYNKYELDSYRDCFEVMSDWYQKGYIREDVAYLINPGEENGKISGNILFVEETGEKKSVFDQIDTEYESLQGDLEGYRYISGDTGRNCLVIPKTSKYPKEAMELLNLLHSEEGKELYRLLANGVEKTDYIRVRQDTDIIARMTDNNHHYKYSVSPVNFGNLFHGFELCEGQFDKILENNQQAMISRLEGFELDVRMIAVEMKKIDLIVQRYKEPLIEGITQDWKTEYQEFCAEMEAAGSQKVVEEIQRQIDRFLMQKNS</sequence>
<dbReference type="InterPro" id="IPR050490">
    <property type="entry name" value="Bact_solute-bd_prot1"/>
</dbReference>
<evidence type="ECO:0000313" key="2">
    <source>
        <dbReference type="EMBL" id="MCU6726203.1"/>
    </source>
</evidence>
<gene>
    <name evidence="2" type="ORF">OCV47_12780</name>
</gene>
<dbReference type="EMBL" id="JAOQKE010000020">
    <property type="protein sequence ID" value="MCU6726203.1"/>
    <property type="molecule type" value="Genomic_DNA"/>
</dbReference>
<accession>A0ABT2SNX6</accession>
<name>A0ABT2SNX6_9FIRM</name>
<evidence type="ECO:0000259" key="1">
    <source>
        <dbReference type="Pfam" id="PF12010"/>
    </source>
</evidence>
<keyword evidence="3" id="KW-1185">Reference proteome</keyword>
<protein>
    <submittedName>
        <fullName evidence="2">ABC transporter substrate-binding protein</fullName>
    </submittedName>
</protein>
<reference evidence="2 3" key="1">
    <citation type="journal article" date="2021" name="ISME Commun">
        <title>Automated analysis of genomic sequences facilitates high-throughput and comprehensive description of bacteria.</title>
        <authorList>
            <person name="Hitch T.C.A."/>
        </authorList>
    </citation>
    <scope>NUCLEOTIDE SEQUENCE [LARGE SCALE GENOMIC DNA]</scope>
    <source>
        <strain evidence="2 3">Sanger_29</strain>
    </source>
</reference>
<dbReference type="Gene3D" id="3.40.190.10">
    <property type="entry name" value="Periplasmic binding protein-like II"/>
    <property type="match status" value="1"/>
</dbReference>
<dbReference type="InterPro" id="IPR022627">
    <property type="entry name" value="DUF3502"/>
</dbReference>
<dbReference type="SUPFAM" id="SSF53850">
    <property type="entry name" value="Periplasmic binding protein-like II"/>
    <property type="match status" value="1"/>
</dbReference>
<dbReference type="Pfam" id="PF12010">
    <property type="entry name" value="DUF3502"/>
    <property type="match status" value="1"/>
</dbReference>
<dbReference type="PANTHER" id="PTHR43649">
    <property type="entry name" value="ARABINOSE-BINDING PROTEIN-RELATED"/>
    <property type="match status" value="1"/>
</dbReference>